<keyword evidence="2 3" id="KW-0040">ANK repeat</keyword>
<reference evidence="4" key="1">
    <citation type="submission" date="2022-06" db="EMBL/GenBank/DDBJ databases">
        <title>Complete genome sequences of two strains of the flax pathogen Septoria linicola.</title>
        <authorList>
            <person name="Lapalu N."/>
            <person name="Simon A."/>
            <person name="Demenou B."/>
            <person name="Paumier D."/>
            <person name="Guillot M.-P."/>
            <person name="Gout L."/>
            <person name="Valade R."/>
        </authorList>
    </citation>
    <scope>NUCLEOTIDE SEQUENCE</scope>
    <source>
        <strain evidence="4">SE15195</strain>
    </source>
</reference>
<name>A0A9Q9AUH6_9PEZI</name>
<evidence type="ECO:0000256" key="1">
    <source>
        <dbReference type="ARBA" id="ARBA00022737"/>
    </source>
</evidence>
<feature type="repeat" description="ANK" evidence="3">
    <location>
        <begin position="56"/>
        <end position="88"/>
    </location>
</feature>
<gene>
    <name evidence="4" type="ORF">Slin15195_G086890</name>
</gene>
<dbReference type="SUPFAM" id="SSF48403">
    <property type="entry name" value="Ankyrin repeat"/>
    <property type="match status" value="1"/>
</dbReference>
<dbReference type="Pfam" id="PF12796">
    <property type="entry name" value="Ank_2"/>
    <property type="match status" value="1"/>
</dbReference>
<keyword evidence="1" id="KW-0677">Repeat</keyword>
<dbReference type="OrthoDB" id="3649665at2759"/>
<dbReference type="PANTHER" id="PTHR24198:SF165">
    <property type="entry name" value="ANKYRIN REPEAT-CONTAINING PROTEIN-RELATED"/>
    <property type="match status" value="1"/>
</dbReference>
<evidence type="ECO:0000313" key="4">
    <source>
        <dbReference type="EMBL" id="USW55370.1"/>
    </source>
</evidence>
<feature type="repeat" description="ANK" evidence="3">
    <location>
        <begin position="89"/>
        <end position="121"/>
    </location>
</feature>
<evidence type="ECO:0000313" key="5">
    <source>
        <dbReference type="Proteomes" id="UP001056384"/>
    </source>
</evidence>
<dbReference type="PROSITE" id="PS50297">
    <property type="entry name" value="ANK_REP_REGION"/>
    <property type="match status" value="2"/>
</dbReference>
<dbReference type="AlphaFoldDB" id="A0A9Q9AUH6"/>
<dbReference type="SMART" id="SM00248">
    <property type="entry name" value="ANK"/>
    <property type="match status" value="7"/>
</dbReference>
<dbReference type="EMBL" id="CP099424">
    <property type="protein sequence ID" value="USW55370.1"/>
    <property type="molecule type" value="Genomic_DNA"/>
</dbReference>
<proteinExistence type="predicted"/>
<organism evidence="4 5">
    <name type="scientific">Septoria linicola</name>
    <dbReference type="NCBI Taxonomy" id="215465"/>
    <lineage>
        <taxon>Eukaryota</taxon>
        <taxon>Fungi</taxon>
        <taxon>Dikarya</taxon>
        <taxon>Ascomycota</taxon>
        <taxon>Pezizomycotina</taxon>
        <taxon>Dothideomycetes</taxon>
        <taxon>Dothideomycetidae</taxon>
        <taxon>Mycosphaerellales</taxon>
        <taxon>Mycosphaerellaceae</taxon>
        <taxon>Septoria</taxon>
    </lineage>
</organism>
<evidence type="ECO:0000256" key="3">
    <source>
        <dbReference type="PROSITE-ProRule" id="PRU00023"/>
    </source>
</evidence>
<sequence>MPPHPRSLLSEDECDDVYHVIEQDNVPRLEDYMSHHSYSRRSLLGFNKIYTDSNWAGDSLLHTAVESEALAIVKYLLAAGIPIDVLNKKYNTPLHYAAWFPRMHLLLYLIEANADVNKVNSRGENALHCLALNDDHPEHLLSATRALIDKGINIDLADEANKTALCNFHQLGHEIVVEELLEHGASVDGAIGDFGSSPVMSLCQKRCTGWEAVLEVLLHRGADVDICRPRRKGEKSSTALAEAGTCFGRQVYQEEMHSMVSRLLAAGANPNIGDTSVLVSAFAHGSAKTFKLLLEHGADPSRVTQEAIHEIIRNDRSKKVPTQEDEKNLLLEQYTAWWQELRRD</sequence>
<dbReference type="Gene3D" id="1.25.40.20">
    <property type="entry name" value="Ankyrin repeat-containing domain"/>
    <property type="match status" value="2"/>
</dbReference>
<evidence type="ECO:0000256" key="2">
    <source>
        <dbReference type="ARBA" id="ARBA00023043"/>
    </source>
</evidence>
<keyword evidence="5" id="KW-1185">Reference proteome</keyword>
<dbReference type="InterPro" id="IPR002110">
    <property type="entry name" value="Ankyrin_rpt"/>
</dbReference>
<protein>
    <submittedName>
        <fullName evidence="4">Ankyrin repeat-containing domain superfamily</fullName>
    </submittedName>
</protein>
<dbReference type="PROSITE" id="PS50088">
    <property type="entry name" value="ANK_REPEAT"/>
    <property type="match status" value="2"/>
</dbReference>
<dbReference type="InterPro" id="IPR036770">
    <property type="entry name" value="Ankyrin_rpt-contain_sf"/>
</dbReference>
<accession>A0A9Q9AUH6</accession>
<dbReference type="PANTHER" id="PTHR24198">
    <property type="entry name" value="ANKYRIN REPEAT AND PROTEIN KINASE DOMAIN-CONTAINING PROTEIN"/>
    <property type="match status" value="1"/>
</dbReference>
<dbReference type="Proteomes" id="UP001056384">
    <property type="component" value="Chromosome 7"/>
</dbReference>